<dbReference type="RefSeq" id="WP_254020671.1">
    <property type="nucleotide sequence ID" value="NZ_CAKXZT010000148.1"/>
</dbReference>
<dbReference type="EMBL" id="CAKXZT010000148">
    <property type="protein sequence ID" value="CAH2406081.1"/>
    <property type="molecule type" value="Genomic_DNA"/>
</dbReference>
<evidence type="ECO:0000313" key="1">
    <source>
        <dbReference type="EMBL" id="CAH2406081.1"/>
    </source>
</evidence>
<comment type="caution">
    <text evidence="1">The sequence shown here is derived from an EMBL/GenBank/DDBJ whole genome shotgun (WGS) entry which is preliminary data.</text>
</comment>
<name>A0ABM9EB83_9HYPH</name>
<reference evidence="1 2" key="1">
    <citation type="submission" date="2022-03" db="EMBL/GenBank/DDBJ databases">
        <authorList>
            <person name="Brunel B."/>
        </authorList>
    </citation>
    <scope>NUCLEOTIDE SEQUENCE [LARGE SCALE GENOMIC DNA]</scope>
    <source>
        <strain evidence="1">STM5069sample</strain>
    </source>
</reference>
<evidence type="ECO:0000313" key="2">
    <source>
        <dbReference type="Proteomes" id="UP001153050"/>
    </source>
</evidence>
<gene>
    <name evidence="1" type="ORF">MES5069_510022</name>
</gene>
<sequence length="251" mass="27291">MSVTASFPRPWQPDTREYDFPFTYSKLITKDWSVFFTETLRVIDAANGDTRARFENLVIGTQYALYTNPEHQFTFTVGGTAALGGTGSSEIASSYSTLTPIIYMGKGLGDLPDSVAWLQPVNITANLGVALPTEKTTATGATIPDVLNWSFAVEYTMLKDNYTSAGHRYPTGWVPLVEVALTTPLDGPDAGFTTGTINPGVIWVGEQFQFGLEGIVPVNSRSGEGLGVRAQIHFYLGNIFPNNIMGKPIFD</sequence>
<dbReference type="Proteomes" id="UP001153050">
    <property type="component" value="Unassembled WGS sequence"/>
</dbReference>
<keyword evidence="2" id="KW-1185">Reference proteome</keyword>
<proteinExistence type="predicted"/>
<evidence type="ECO:0008006" key="3">
    <source>
        <dbReference type="Google" id="ProtNLM"/>
    </source>
</evidence>
<accession>A0ABM9EB83</accession>
<protein>
    <recommendedName>
        <fullName evidence="3">Transporter</fullName>
    </recommendedName>
</protein>
<organism evidence="1 2">
    <name type="scientific">Mesorhizobium escarrei</name>
    <dbReference type="NCBI Taxonomy" id="666018"/>
    <lineage>
        <taxon>Bacteria</taxon>
        <taxon>Pseudomonadati</taxon>
        <taxon>Pseudomonadota</taxon>
        <taxon>Alphaproteobacteria</taxon>
        <taxon>Hyphomicrobiales</taxon>
        <taxon>Phyllobacteriaceae</taxon>
        <taxon>Mesorhizobium</taxon>
    </lineage>
</organism>